<proteinExistence type="predicted"/>
<organism evidence="1 2">
    <name type="scientific">Mediterraneibacter gnavus</name>
    <name type="common">Ruminococcus gnavus</name>
    <dbReference type="NCBI Taxonomy" id="33038"/>
    <lineage>
        <taxon>Bacteria</taxon>
        <taxon>Bacillati</taxon>
        <taxon>Bacillota</taxon>
        <taxon>Clostridia</taxon>
        <taxon>Lachnospirales</taxon>
        <taxon>Lachnospiraceae</taxon>
        <taxon>Mediterraneibacter</taxon>
    </lineage>
</organism>
<gene>
    <name evidence="1" type="ORF">LIQ10_21805</name>
</gene>
<dbReference type="Proteomes" id="UP001297422">
    <property type="component" value="Unassembled WGS sequence"/>
</dbReference>
<dbReference type="AlphaFoldDB" id="A0AAJ1B341"/>
<evidence type="ECO:0000313" key="1">
    <source>
        <dbReference type="EMBL" id="MCB5496317.1"/>
    </source>
</evidence>
<reference evidence="1" key="1">
    <citation type="submission" date="2021-10" db="EMBL/GenBank/DDBJ databases">
        <title>Collection of gut derived symbiotic bacterial strains cultured from healthy donors.</title>
        <authorList>
            <person name="Lin H."/>
            <person name="Littmann E."/>
            <person name="Claire K."/>
            <person name="Pamer E."/>
        </authorList>
    </citation>
    <scope>NUCLEOTIDE SEQUENCE</scope>
    <source>
        <strain evidence="1">MSK.23.4</strain>
    </source>
</reference>
<dbReference type="Gene3D" id="2.115.10.20">
    <property type="entry name" value="Glycosyl hydrolase domain, family 43"/>
    <property type="match status" value="1"/>
</dbReference>
<accession>A0AAJ1B341</accession>
<protein>
    <submittedName>
        <fullName evidence="1">Uncharacterized protein</fullName>
    </submittedName>
</protein>
<dbReference type="EMBL" id="JAJBNC010000656">
    <property type="protein sequence ID" value="MCB5496317.1"/>
    <property type="molecule type" value="Genomic_DNA"/>
</dbReference>
<feature type="non-terminal residue" evidence="1">
    <location>
        <position position="1"/>
    </location>
</feature>
<comment type="caution">
    <text evidence="1">The sequence shown here is derived from an EMBL/GenBank/DDBJ whole genome shotgun (WGS) entry which is preliminary data.</text>
</comment>
<evidence type="ECO:0000313" key="2">
    <source>
        <dbReference type="Proteomes" id="UP001297422"/>
    </source>
</evidence>
<feature type="non-terminal residue" evidence="1">
    <location>
        <position position="68"/>
    </location>
</feature>
<name>A0AAJ1B341_MEDGN</name>
<dbReference type="InterPro" id="IPR023296">
    <property type="entry name" value="Glyco_hydro_beta-prop_sf"/>
</dbReference>
<sequence>EFYMFYYRHDNPHSNRGFHRQLCVDRMEFAEDGSIKPLIPTHDGIGALASSVVKSKNLALGAKVRASS</sequence>